<dbReference type="SMART" id="SM00533">
    <property type="entry name" value="MUTSd"/>
    <property type="match status" value="1"/>
</dbReference>
<proteinExistence type="inferred from homology"/>
<dbReference type="GO" id="GO:0019843">
    <property type="term" value="F:rRNA binding"/>
    <property type="evidence" value="ECO:0007669"/>
    <property type="project" value="UniProtKB-UniRule"/>
</dbReference>
<comment type="subunit">
    <text evidence="9">Homodimer. Binds to stalled ribosomes, contacting rRNA.</text>
</comment>
<dbReference type="NCBIfam" id="TIGR01069">
    <property type="entry name" value="mutS2"/>
    <property type="match status" value="1"/>
</dbReference>
<dbReference type="GO" id="GO:0004519">
    <property type="term" value="F:endonuclease activity"/>
    <property type="evidence" value="ECO:0007669"/>
    <property type="project" value="UniProtKB-UniRule"/>
</dbReference>
<organism evidence="12 13">
    <name type="scientific">Streptococcus sanguinis</name>
    <dbReference type="NCBI Taxonomy" id="1305"/>
    <lineage>
        <taxon>Bacteria</taxon>
        <taxon>Bacillati</taxon>
        <taxon>Bacillota</taxon>
        <taxon>Bacilli</taxon>
        <taxon>Lactobacillales</taxon>
        <taxon>Streptococcaceae</taxon>
        <taxon>Streptococcus</taxon>
    </lineage>
</organism>
<dbReference type="HAMAP" id="MF_00092">
    <property type="entry name" value="MutS2"/>
    <property type="match status" value="1"/>
</dbReference>
<keyword evidence="2 9" id="KW-0699">rRNA-binding</keyword>
<keyword evidence="6 9" id="KW-0067">ATP-binding</keyword>
<comment type="similarity">
    <text evidence="9">Belongs to the DNA mismatch repair MutS family. MutS2 subfamily.</text>
</comment>
<dbReference type="Pfam" id="PF00488">
    <property type="entry name" value="MutS_V"/>
    <property type="match status" value="1"/>
</dbReference>
<comment type="function">
    <text evidence="9">Endonuclease that is involved in the suppression of homologous recombination and thus may have a key role in the control of bacterial genetic diversity.</text>
</comment>
<comment type="function">
    <text evidence="9">Acts as a ribosome collision sensor, splitting the ribosome into its 2 subunits. Detects stalled/collided 70S ribosomes which it binds and splits by an ATP-hydrolysis driven conformational change. Acts upstream of the ribosome quality control system (RQC), a ribosome-associated complex that mediates the extraction of incompletely synthesized nascent chains from stalled ribosomes and their subsequent degradation. Probably generates substrates for RQC.</text>
</comment>
<dbReference type="PROSITE" id="PS00486">
    <property type="entry name" value="DNA_MISMATCH_REPAIR_2"/>
    <property type="match status" value="1"/>
</dbReference>
<dbReference type="PANTHER" id="PTHR48466">
    <property type="entry name" value="OS10G0509000 PROTEIN-RELATED"/>
    <property type="match status" value="1"/>
</dbReference>
<dbReference type="GO" id="GO:0006298">
    <property type="term" value="P:mismatch repair"/>
    <property type="evidence" value="ECO:0007669"/>
    <property type="project" value="InterPro"/>
</dbReference>
<keyword evidence="7 9" id="KW-0694">RNA-binding</keyword>
<name>A0A0B7GMW8_STRSA</name>
<sequence length="777" mass="87318">MNTKILETLEFSKIKELFAPYLLTEQGQLELGLLLPTSKKETVASAFLEMTDMQQIFVQHPHFSLAATQDITALTKRLELESDLNIEEFLALKRVLAVTQELKSFYEDLENVHLEKLDRLFENLAVFPKLQGSLQAVNDGGFIESFASESLSRIRRKIQENENQVREILQEILKNKGEMLADQVVASRNGRNVLPVKNTYRNRIAGVVHDISASGNTVYIEPRAVVNLNEEIASSRADERYEIQRILQELSDLFRPHAAEIANNAWIIGHLDLVRSKARFMQETGAVVPDLSEEQDIQLLSVRHPLIENAVANDLYFGPDLTEIVITGPNTGGKTIMLKTLGLAQIMAQSGLPILADKGSRVGIFSQISADIGDEQSIEQSLSTFSSHMTNIVSILEQVDSESLVLLDELGAGTDPQEGAALAIAILEDLRLRQIKTMATTHYPELKAYGIETDRVENASMEFDTDSLRPTYRFMQGVPGRSNAFEIARRLGLSEVIVGHAQEQTNTDSDVNRIIDRLEEQTLESRKRLDNIREVEQENLKFNRALKKLYNEFNREKETELNKARLEAQEIVDLALSESESILKNLHDKSSLKPHEIIEAKTQLKKLAPETVDLSKNKVLKQAKKNRAPKVGDDILVTSYGQRGTLVKQLKDGRWEAQVGLIKMTLEEQEFNLLKAEKEQQPKRKQVNVVKRANTAGPKARLDLRGKRYEEAMEELDAFIDQALLNNMAQVDIIHGIGTGVIREGVTKYLRRNKHVKSFGYAPQNAGGSGATIVIFK</sequence>
<dbReference type="InterPro" id="IPR002625">
    <property type="entry name" value="Smr_dom"/>
</dbReference>
<dbReference type="GO" id="GO:0043023">
    <property type="term" value="F:ribosomal large subunit binding"/>
    <property type="evidence" value="ECO:0007669"/>
    <property type="project" value="UniProtKB-UniRule"/>
</dbReference>
<evidence type="ECO:0000256" key="4">
    <source>
        <dbReference type="ARBA" id="ARBA00022759"/>
    </source>
</evidence>
<feature type="binding site" evidence="9">
    <location>
        <begin position="328"/>
        <end position="335"/>
    </location>
    <ligand>
        <name>ATP</name>
        <dbReference type="ChEBI" id="CHEBI:30616"/>
    </ligand>
</feature>
<evidence type="ECO:0000256" key="8">
    <source>
        <dbReference type="ARBA" id="ARBA00023125"/>
    </source>
</evidence>
<dbReference type="GO" id="GO:0016887">
    <property type="term" value="F:ATP hydrolysis activity"/>
    <property type="evidence" value="ECO:0007669"/>
    <property type="project" value="InterPro"/>
</dbReference>
<evidence type="ECO:0000313" key="12">
    <source>
        <dbReference type="EMBL" id="CEL89576.1"/>
    </source>
</evidence>
<dbReference type="Pfam" id="PF01713">
    <property type="entry name" value="Smr"/>
    <property type="match status" value="1"/>
</dbReference>
<dbReference type="Gene3D" id="1.10.1420.10">
    <property type="match status" value="2"/>
</dbReference>
<dbReference type="PIRSF" id="PIRSF005814">
    <property type="entry name" value="MutS_YshD"/>
    <property type="match status" value="1"/>
</dbReference>
<dbReference type="Gene3D" id="3.40.50.300">
    <property type="entry name" value="P-loop containing nucleotide triphosphate hydrolases"/>
    <property type="match status" value="1"/>
</dbReference>
<dbReference type="EC" id="3.6.4.-" evidence="9"/>
<dbReference type="EC" id="3.1.-.-" evidence="9"/>
<dbReference type="InterPro" id="IPR046893">
    <property type="entry name" value="MSSS"/>
</dbReference>
<dbReference type="GO" id="GO:0030983">
    <property type="term" value="F:mismatched DNA binding"/>
    <property type="evidence" value="ECO:0007669"/>
    <property type="project" value="InterPro"/>
</dbReference>
<evidence type="ECO:0000259" key="11">
    <source>
        <dbReference type="PROSITE" id="PS50828"/>
    </source>
</evidence>
<dbReference type="SUPFAM" id="SSF160443">
    <property type="entry name" value="SMR domain-like"/>
    <property type="match status" value="1"/>
</dbReference>
<evidence type="ECO:0000313" key="13">
    <source>
        <dbReference type="Proteomes" id="UP000183504"/>
    </source>
</evidence>
<evidence type="ECO:0000256" key="2">
    <source>
        <dbReference type="ARBA" id="ARBA00022730"/>
    </source>
</evidence>
<accession>A0A0B7GMW8</accession>
<keyword evidence="3 9" id="KW-0547">Nucleotide-binding</keyword>
<evidence type="ECO:0000256" key="6">
    <source>
        <dbReference type="ARBA" id="ARBA00022840"/>
    </source>
</evidence>
<dbReference type="SMART" id="SM00534">
    <property type="entry name" value="MUTSac"/>
    <property type="match status" value="1"/>
</dbReference>
<evidence type="ECO:0000256" key="3">
    <source>
        <dbReference type="ARBA" id="ARBA00022741"/>
    </source>
</evidence>
<keyword evidence="4 9" id="KW-0255">Endonuclease</keyword>
<dbReference type="GO" id="GO:0072344">
    <property type="term" value="P:rescue of stalled ribosome"/>
    <property type="evidence" value="ECO:0007669"/>
    <property type="project" value="UniProtKB-UniRule"/>
</dbReference>
<evidence type="ECO:0000256" key="5">
    <source>
        <dbReference type="ARBA" id="ARBA00022801"/>
    </source>
</evidence>
<keyword evidence="10" id="KW-0175">Coiled coil</keyword>
<dbReference type="InterPro" id="IPR036063">
    <property type="entry name" value="Smr_dom_sf"/>
</dbReference>
<dbReference type="CDD" id="cd03280">
    <property type="entry name" value="ABC_MutS2"/>
    <property type="match status" value="1"/>
</dbReference>
<dbReference type="PROSITE" id="PS50828">
    <property type="entry name" value="SMR"/>
    <property type="match status" value="1"/>
</dbReference>
<dbReference type="Gene3D" id="3.30.1370.110">
    <property type="match status" value="1"/>
</dbReference>
<dbReference type="InterPro" id="IPR005747">
    <property type="entry name" value="MutS2"/>
</dbReference>
<dbReference type="PANTHER" id="PTHR48466:SF2">
    <property type="entry name" value="OS10G0509000 PROTEIN"/>
    <property type="match status" value="1"/>
</dbReference>
<protein>
    <recommendedName>
        <fullName evidence="9">Endonuclease MutS2</fullName>
        <ecNumber evidence="9">3.1.-.-</ecNumber>
    </recommendedName>
    <alternativeName>
        <fullName evidence="9">Ribosome-associated protein quality control-upstream factor</fullName>
        <shortName evidence="9">RQC-upstream factor</shortName>
        <shortName evidence="9">RqcU</shortName>
        <ecNumber evidence="9">3.6.4.-</ecNumber>
    </alternativeName>
</protein>
<dbReference type="InterPro" id="IPR036187">
    <property type="entry name" value="DNA_mismatch_repair_MutS_sf"/>
</dbReference>
<gene>
    <name evidence="9 12" type="primary">mutS2</name>
    <name evidence="9" type="synonym">rqcU</name>
    <name evidence="12" type="ORF">SSV_0257</name>
</gene>
<feature type="coiled-coil region" evidence="10">
    <location>
        <begin position="515"/>
        <end position="574"/>
    </location>
</feature>
<dbReference type="GO" id="GO:0005524">
    <property type="term" value="F:ATP binding"/>
    <property type="evidence" value="ECO:0007669"/>
    <property type="project" value="UniProtKB-UniRule"/>
</dbReference>
<reference evidence="12 13" key="1">
    <citation type="submission" date="2015-01" db="EMBL/GenBank/DDBJ databases">
        <authorList>
            <person name="Pelicic Vladimir"/>
        </authorList>
    </citation>
    <scope>NUCLEOTIDE SEQUENCE [LARGE SCALE GENOMIC DNA]</scope>
    <source>
        <strain evidence="12 13">2908</strain>
    </source>
</reference>
<evidence type="ECO:0000256" key="7">
    <source>
        <dbReference type="ARBA" id="ARBA00022884"/>
    </source>
</evidence>
<dbReference type="RefSeq" id="WP_072073370.1">
    <property type="nucleotide sequence ID" value="NZ_CDMW01000001.1"/>
</dbReference>
<dbReference type="Proteomes" id="UP000183504">
    <property type="component" value="Unassembled WGS sequence"/>
</dbReference>
<keyword evidence="1 9" id="KW-0540">Nuclease</keyword>
<dbReference type="SUPFAM" id="SSF52540">
    <property type="entry name" value="P-loop containing nucleoside triphosphate hydrolases"/>
    <property type="match status" value="1"/>
</dbReference>
<keyword evidence="8 9" id="KW-0238">DNA-binding</keyword>
<dbReference type="AlphaFoldDB" id="A0A0B7GMW8"/>
<dbReference type="InterPro" id="IPR000432">
    <property type="entry name" value="DNA_mismatch_repair_MutS_C"/>
</dbReference>
<dbReference type="SUPFAM" id="SSF48334">
    <property type="entry name" value="DNA repair protein MutS, domain III"/>
    <property type="match status" value="1"/>
</dbReference>
<dbReference type="GO" id="GO:0045910">
    <property type="term" value="P:negative regulation of DNA recombination"/>
    <property type="evidence" value="ECO:0007669"/>
    <property type="project" value="InterPro"/>
</dbReference>
<dbReference type="EMBL" id="CDMW01000001">
    <property type="protein sequence ID" value="CEL89576.1"/>
    <property type="molecule type" value="Genomic_DNA"/>
</dbReference>
<evidence type="ECO:0000256" key="1">
    <source>
        <dbReference type="ARBA" id="ARBA00022722"/>
    </source>
</evidence>
<dbReference type="SMART" id="SM00463">
    <property type="entry name" value="SMR"/>
    <property type="match status" value="1"/>
</dbReference>
<dbReference type="InterPro" id="IPR007696">
    <property type="entry name" value="DNA_mismatch_repair_MutS_core"/>
</dbReference>
<dbReference type="InterPro" id="IPR027417">
    <property type="entry name" value="P-loop_NTPase"/>
</dbReference>
<evidence type="ECO:0000256" key="9">
    <source>
        <dbReference type="HAMAP-Rule" id="MF_00092"/>
    </source>
</evidence>
<keyword evidence="5 9" id="KW-0378">Hydrolase</keyword>
<feature type="domain" description="Smr" evidence="11">
    <location>
        <begin position="702"/>
        <end position="777"/>
    </location>
</feature>
<dbReference type="GO" id="GO:0140664">
    <property type="term" value="F:ATP-dependent DNA damage sensor activity"/>
    <property type="evidence" value="ECO:0007669"/>
    <property type="project" value="InterPro"/>
</dbReference>
<dbReference type="InterPro" id="IPR045076">
    <property type="entry name" value="MutS"/>
</dbReference>
<evidence type="ECO:0000256" key="10">
    <source>
        <dbReference type="SAM" id="Coils"/>
    </source>
</evidence>
<dbReference type="Pfam" id="PF20297">
    <property type="entry name" value="MSSS"/>
    <property type="match status" value="1"/>
</dbReference>
<dbReference type="FunFam" id="3.40.50.300:FF:000830">
    <property type="entry name" value="Endonuclease MutS2"/>
    <property type="match status" value="1"/>
</dbReference>